<sequence length="377" mass="41976">MQLGRLAGFDRQRFLAEYWRKQPCLITGWLDPSPLEFDRLLDLADACDLPTRLVRGSSENEDWSVDHGPIGKMDLPEESRDWTVLVQEVDKVDPAVAALLEDFRFLPNWIIDDIMISQAVPGGSVGPHLDAYDVFLVQAKGRRRWELADGSSFRADERFELALLESWVPEFTIETVPGDVLYLPAGVGHHGVALDEAQTWSVGLRTPSGPELLFELAETVLGRPDKAQRLSLERIDPAQSDGIPSELIAQARAQLEACLEMDDRQLGELLAAFLTRWRLWESDSEVEPEQIHGKLRAGLELPLALNARLALLGHGEDMALFVNGERIEAPARLARELSVRRRIGPEWLEAPDALEQLIGVDAIGPLPGPRIVSSRGD</sequence>
<protein>
    <submittedName>
        <fullName evidence="1">Uncharacterized protein</fullName>
    </submittedName>
</protein>
<accession>A0A0K0XW97</accession>
<dbReference type="Gene3D" id="2.60.120.650">
    <property type="entry name" value="Cupin"/>
    <property type="match status" value="1"/>
</dbReference>
<dbReference type="STRING" id="1579979.WM2015_1532"/>
<dbReference type="AlphaFoldDB" id="A0A0K0XW97"/>
<name>A0A0K0XW97_9GAMM</name>
<dbReference type="InterPro" id="IPR003347">
    <property type="entry name" value="JmjC_dom"/>
</dbReference>
<organism evidence="1 2">
    <name type="scientific">Wenzhouxiangella marina</name>
    <dbReference type="NCBI Taxonomy" id="1579979"/>
    <lineage>
        <taxon>Bacteria</taxon>
        <taxon>Pseudomonadati</taxon>
        <taxon>Pseudomonadota</taxon>
        <taxon>Gammaproteobacteria</taxon>
        <taxon>Chromatiales</taxon>
        <taxon>Wenzhouxiangellaceae</taxon>
        <taxon>Wenzhouxiangella</taxon>
    </lineage>
</organism>
<dbReference type="RefSeq" id="WP_049725506.1">
    <property type="nucleotide sequence ID" value="NZ_CP012154.1"/>
</dbReference>
<gene>
    <name evidence="1" type="ORF">WM2015_1532</name>
</gene>
<dbReference type="Pfam" id="PF08007">
    <property type="entry name" value="JmjC_2"/>
    <property type="match status" value="1"/>
</dbReference>
<dbReference type="Proteomes" id="UP000066624">
    <property type="component" value="Chromosome"/>
</dbReference>
<dbReference type="EMBL" id="CP012154">
    <property type="protein sequence ID" value="AKS41902.1"/>
    <property type="molecule type" value="Genomic_DNA"/>
</dbReference>
<keyword evidence="2" id="KW-1185">Reference proteome</keyword>
<dbReference type="PROSITE" id="PS51184">
    <property type="entry name" value="JMJC"/>
    <property type="match status" value="1"/>
</dbReference>
<evidence type="ECO:0000313" key="1">
    <source>
        <dbReference type="EMBL" id="AKS41902.1"/>
    </source>
</evidence>
<proteinExistence type="predicted"/>
<dbReference type="KEGG" id="wma:WM2015_1532"/>
<dbReference type="SUPFAM" id="SSF51197">
    <property type="entry name" value="Clavaminate synthase-like"/>
    <property type="match status" value="1"/>
</dbReference>
<dbReference type="Gene3D" id="3.40.366.30">
    <property type="entry name" value="50S ribosomal protein L16 arginine hydroxylase, Chain A, Domain 2"/>
    <property type="match status" value="1"/>
</dbReference>
<evidence type="ECO:0000313" key="2">
    <source>
        <dbReference type="Proteomes" id="UP000066624"/>
    </source>
</evidence>
<dbReference type="OrthoDB" id="9764016at2"/>
<reference evidence="1 2" key="1">
    <citation type="submission" date="2015-07" db="EMBL/GenBank/DDBJ databases">
        <authorList>
            <person name="Noorani M."/>
        </authorList>
    </citation>
    <scope>NUCLEOTIDE SEQUENCE [LARGE SCALE GENOMIC DNA]</scope>
    <source>
        <strain evidence="1 2">KCTC 42284</strain>
    </source>
</reference>